<dbReference type="EMBL" id="CP036267">
    <property type="protein sequence ID" value="QDT35166.1"/>
    <property type="molecule type" value="Genomic_DNA"/>
</dbReference>
<protein>
    <submittedName>
        <fullName evidence="7">ABC-2 family transporter protein</fullName>
    </submittedName>
</protein>
<feature type="transmembrane region" description="Helical" evidence="5">
    <location>
        <begin position="309"/>
        <end position="329"/>
    </location>
</feature>
<evidence type="ECO:0000259" key="6">
    <source>
        <dbReference type="Pfam" id="PF12698"/>
    </source>
</evidence>
<feature type="transmembrane region" description="Helical" evidence="5">
    <location>
        <begin position="428"/>
        <end position="448"/>
    </location>
</feature>
<feature type="transmembrane region" description="Helical" evidence="5">
    <location>
        <begin position="173"/>
        <end position="195"/>
    </location>
</feature>
<dbReference type="Pfam" id="PF12698">
    <property type="entry name" value="ABC2_membrane_3"/>
    <property type="match status" value="1"/>
</dbReference>
<dbReference type="AlphaFoldDB" id="A0A517QU58"/>
<keyword evidence="4 5" id="KW-0472">Membrane</keyword>
<comment type="subcellular location">
    <subcellularLocation>
        <location evidence="1">Membrane</location>
        <topology evidence="1">Multi-pass membrane protein</topology>
    </subcellularLocation>
</comment>
<dbReference type="InterPro" id="IPR013525">
    <property type="entry name" value="ABC2_TM"/>
</dbReference>
<feature type="transmembrane region" description="Helical" evidence="5">
    <location>
        <begin position="455"/>
        <end position="482"/>
    </location>
</feature>
<dbReference type="GO" id="GO:0140359">
    <property type="term" value="F:ABC-type transporter activity"/>
    <property type="evidence" value="ECO:0007669"/>
    <property type="project" value="InterPro"/>
</dbReference>
<name>A0A517QU58_9PLAN</name>
<keyword evidence="8" id="KW-1185">Reference proteome</keyword>
<sequence>MLNKTFALTVRALRVDSRNLSPHLMRAGLCFFVFIFLMSVHAELRFQAPGRTLFGWIIYANTVFASFVVPMLFATAITEEKEERTLALLQIADVSPFTLLIGKSLPRMLSLFQIFIIQLPFCMLAITLGGVSLEQVLSCYMAVGAYAFFIACVGLWCSVIFRSSASAMGMAGILVLAYHLLPLILHGIFSMLSMYPSWTPISLKVIQGLGYFWPTSISTQLPIILSPGYSGGIPEKQIAVNVITGLVFFLLSQRTFQFFNREIDSAPVRRRSQKTSEKSSRRRRAWGSAILWKEFYFGAGGHLYLIGKFVFYGLTVLLISLAIAGWQWSKMNLEYTAVISTNVMFFLFFPLELVLTIARVFYPEVRDKTLSSLVMLPLSIRQLAYSKIIGGLLGLIPVLTYLSLGLLIHPDPLQSIWKEFQSSPLEMSLVILNILGQILLYLHGVVWLSVRMNGLWAIFAAGIIQYFVMLFIGLFFMLMIAYSGVSIPDQAGQFIAFLAAAVVFAFTLFLHINTGFQLKQKAAQA</sequence>
<feature type="transmembrane region" description="Helical" evidence="5">
    <location>
        <begin position="140"/>
        <end position="161"/>
    </location>
</feature>
<proteinExistence type="predicted"/>
<gene>
    <name evidence="7" type="ORF">Mal48_44410</name>
</gene>
<evidence type="ECO:0000256" key="4">
    <source>
        <dbReference type="ARBA" id="ARBA00023136"/>
    </source>
</evidence>
<evidence type="ECO:0000313" key="8">
    <source>
        <dbReference type="Proteomes" id="UP000315724"/>
    </source>
</evidence>
<keyword evidence="3 5" id="KW-1133">Transmembrane helix</keyword>
<feature type="transmembrane region" description="Helical" evidence="5">
    <location>
        <begin position="238"/>
        <end position="256"/>
    </location>
</feature>
<evidence type="ECO:0000256" key="5">
    <source>
        <dbReference type="SAM" id="Phobius"/>
    </source>
</evidence>
<dbReference type="Proteomes" id="UP000315724">
    <property type="component" value="Chromosome"/>
</dbReference>
<evidence type="ECO:0000256" key="2">
    <source>
        <dbReference type="ARBA" id="ARBA00022692"/>
    </source>
</evidence>
<feature type="transmembrane region" description="Helical" evidence="5">
    <location>
        <begin position="53"/>
        <end position="73"/>
    </location>
</feature>
<dbReference type="KEGG" id="tpol:Mal48_44410"/>
<feature type="transmembrane region" description="Helical" evidence="5">
    <location>
        <begin position="383"/>
        <end position="408"/>
    </location>
</feature>
<evidence type="ECO:0000313" key="7">
    <source>
        <dbReference type="EMBL" id="QDT35166.1"/>
    </source>
</evidence>
<dbReference type="GO" id="GO:0016020">
    <property type="term" value="C:membrane"/>
    <property type="evidence" value="ECO:0007669"/>
    <property type="project" value="UniProtKB-SubCell"/>
</dbReference>
<keyword evidence="2 5" id="KW-0812">Transmembrane</keyword>
<feature type="domain" description="ABC-2 type transporter transmembrane" evidence="6">
    <location>
        <begin position="60"/>
        <end position="252"/>
    </location>
</feature>
<feature type="transmembrane region" description="Helical" evidence="5">
    <location>
        <begin position="23"/>
        <end position="41"/>
    </location>
</feature>
<feature type="transmembrane region" description="Helical" evidence="5">
    <location>
        <begin position="494"/>
        <end position="512"/>
    </location>
</feature>
<feature type="transmembrane region" description="Helical" evidence="5">
    <location>
        <begin position="335"/>
        <end position="362"/>
    </location>
</feature>
<organism evidence="7 8">
    <name type="scientific">Thalassoglobus polymorphus</name>
    <dbReference type="NCBI Taxonomy" id="2527994"/>
    <lineage>
        <taxon>Bacteria</taxon>
        <taxon>Pseudomonadati</taxon>
        <taxon>Planctomycetota</taxon>
        <taxon>Planctomycetia</taxon>
        <taxon>Planctomycetales</taxon>
        <taxon>Planctomycetaceae</taxon>
        <taxon>Thalassoglobus</taxon>
    </lineage>
</organism>
<feature type="transmembrane region" description="Helical" evidence="5">
    <location>
        <begin position="109"/>
        <end position="128"/>
    </location>
</feature>
<evidence type="ECO:0000256" key="1">
    <source>
        <dbReference type="ARBA" id="ARBA00004141"/>
    </source>
</evidence>
<reference evidence="7 8" key="1">
    <citation type="submission" date="2019-02" db="EMBL/GenBank/DDBJ databases">
        <title>Deep-cultivation of Planctomycetes and their phenomic and genomic characterization uncovers novel biology.</title>
        <authorList>
            <person name="Wiegand S."/>
            <person name="Jogler M."/>
            <person name="Boedeker C."/>
            <person name="Pinto D."/>
            <person name="Vollmers J."/>
            <person name="Rivas-Marin E."/>
            <person name="Kohn T."/>
            <person name="Peeters S.H."/>
            <person name="Heuer A."/>
            <person name="Rast P."/>
            <person name="Oberbeckmann S."/>
            <person name="Bunk B."/>
            <person name="Jeske O."/>
            <person name="Meyerdierks A."/>
            <person name="Storesund J.E."/>
            <person name="Kallscheuer N."/>
            <person name="Luecker S."/>
            <person name="Lage O.M."/>
            <person name="Pohl T."/>
            <person name="Merkel B.J."/>
            <person name="Hornburger P."/>
            <person name="Mueller R.-W."/>
            <person name="Bruemmer F."/>
            <person name="Labrenz M."/>
            <person name="Spormann A.M."/>
            <person name="Op den Camp H."/>
            <person name="Overmann J."/>
            <person name="Amann R."/>
            <person name="Jetten M.S.M."/>
            <person name="Mascher T."/>
            <person name="Medema M.H."/>
            <person name="Devos D.P."/>
            <person name="Kaster A.-K."/>
            <person name="Ovreas L."/>
            <person name="Rohde M."/>
            <person name="Galperin M.Y."/>
            <person name="Jogler C."/>
        </authorList>
    </citation>
    <scope>NUCLEOTIDE SEQUENCE [LARGE SCALE GENOMIC DNA]</scope>
    <source>
        <strain evidence="7 8">Mal48</strain>
    </source>
</reference>
<accession>A0A517QU58</accession>
<evidence type="ECO:0000256" key="3">
    <source>
        <dbReference type="ARBA" id="ARBA00022989"/>
    </source>
</evidence>